<dbReference type="GO" id="GO:0005813">
    <property type="term" value="C:centrosome"/>
    <property type="evidence" value="ECO:0007669"/>
    <property type="project" value="TreeGrafter"/>
</dbReference>
<dbReference type="Proteomes" id="UP000265120">
    <property type="component" value="Chromosome 7"/>
</dbReference>
<feature type="region of interest" description="Disordered" evidence="2">
    <location>
        <begin position="202"/>
        <end position="221"/>
    </location>
</feature>
<dbReference type="STRING" id="244447.ENSCSEP00000027173"/>
<feature type="region of interest" description="Disordered" evidence="2">
    <location>
        <begin position="1"/>
        <end position="43"/>
    </location>
</feature>
<reference evidence="3" key="3">
    <citation type="submission" date="2025-09" db="UniProtKB">
        <authorList>
            <consortium name="Ensembl"/>
        </authorList>
    </citation>
    <scope>IDENTIFICATION</scope>
</reference>
<evidence type="ECO:0000313" key="4">
    <source>
        <dbReference type="Proteomes" id="UP000265120"/>
    </source>
</evidence>
<reference evidence="3 4" key="1">
    <citation type="journal article" date="2014" name="Nat. Genet.">
        <title>Whole-genome sequence of a flatfish provides insights into ZW sex chromosome evolution and adaptation to a benthic lifestyle.</title>
        <authorList>
            <person name="Chen S."/>
            <person name="Zhang G."/>
            <person name="Shao C."/>
            <person name="Huang Q."/>
            <person name="Liu G."/>
            <person name="Zhang P."/>
            <person name="Song W."/>
            <person name="An N."/>
            <person name="Chalopin D."/>
            <person name="Volff J.N."/>
            <person name="Hong Y."/>
            <person name="Li Q."/>
            <person name="Sha Z."/>
            <person name="Zhou H."/>
            <person name="Xie M."/>
            <person name="Yu Q."/>
            <person name="Liu Y."/>
            <person name="Xiang H."/>
            <person name="Wang N."/>
            <person name="Wu K."/>
            <person name="Yang C."/>
            <person name="Zhou Q."/>
            <person name="Liao X."/>
            <person name="Yang L."/>
            <person name="Hu Q."/>
            <person name="Zhang J."/>
            <person name="Meng L."/>
            <person name="Jin L."/>
            <person name="Tian Y."/>
            <person name="Lian J."/>
            <person name="Yang J."/>
            <person name="Miao G."/>
            <person name="Liu S."/>
            <person name="Liang Z."/>
            <person name="Yan F."/>
            <person name="Li Y."/>
            <person name="Sun B."/>
            <person name="Zhang H."/>
            <person name="Zhang J."/>
            <person name="Zhu Y."/>
            <person name="Du M."/>
            <person name="Zhao Y."/>
            <person name="Schartl M."/>
            <person name="Tang Q."/>
            <person name="Wang J."/>
        </authorList>
    </citation>
    <scope>NUCLEOTIDE SEQUENCE</scope>
</reference>
<dbReference type="OMA" id="DWPVAEN"/>
<dbReference type="AlphaFoldDB" id="A0A3P8WI76"/>
<accession>A0A3P8WI76</accession>
<dbReference type="GeneTree" id="ENSGT00620000087993"/>
<keyword evidence="1" id="KW-0175">Coiled coil</keyword>
<sequence>MGLRHRTVSGSGDSGIGTYYSDSLEDSTQKNPPSPLNMKKYPPMRRCSSLTKLSSVADKSTAKTLGHLYNPGFQGSLDRGLFNHHKKVCGSKVDLHLPLTSSSSSHNLLQYSVGSLPCNHYTRSPGSRALSLSPSSLTSPVKHPSLDNSLSALTAAEVGYSGRQLYGLSSCVGPYVGESSLTSPSLSKTMFLTDQYKPTAECQKSAGARKTSPGKQRHQQEPGLHQLFKVSGHVENPLKVKEGLLRDRELEINWQRQEILLLQAQISENVHRAQQLLQSQRGWLHDANDRNKEESDVRIAPEMPCGDEDLNQKLAVAEIKVLHLKNVYQQVIEKYAEDMRKLQKKIKTRDRYISCLNKKFQRECDQSREKQQQIETLEKYLCDLPSPEVVHVQAQQQEQVQQKTKELGQKVSDIQKSLEEECALIKDKMLRIELQAKREKELISSVHRYFTLFVYFFFCKIHQAGRFETPG</sequence>
<evidence type="ECO:0000256" key="1">
    <source>
        <dbReference type="SAM" id="Coils"/>
    </source>
</evidence>
<keyword evidence="4" id="KW-1185">Reference proteome</keyword>
<dbReference type="PANTHER" id="PTHR31075:SF2">
    <property type="entry name" value="CENTROSOMAL PROTEIN OF 85 KDA-LIKE"/>
    <property type="match status" value="1"/>
</dbReference>
<evidence type="ECO:0000256" key="2">
    <source>
        <dbReference type="SAM" id="MobiDB-lite"/>
    </source>
</evidence>
<reference evidence="3" key="2">
    <citation type="submission" date="2025-08" db="UniProtKB">
        <authorList>
            <consortium name="Ensembl"/>
        </authorList>
    </citation>
    <scope>IDENTIFICATION</scope>
</reference>
<dbReference type="InParanoid" id="A0A3P8WI76"/>
<organism evidence="3 4">
    <name type="scientific">Cynoglossus semilaevis</name>
    <name type="common">Tongue sole</name>
    <dbReference type="NCBI Taxonomy" id="244447"/>
    <lineage>
        <taxon>Eukaryota</taxon>
        <taxon>Metazoa</taxon>
        <taxon>Chordata</taxon>
        <taxon>Craniata</taxon>
        <taxon>Vertebrata</taxon>
        <taxon>Euteleostomi</taxon>
        <taxon>Actinopterygii</taxon>
        <taxon>Neopterygii</taxon>
        <taxon>Teleostei</taxon>
        <taxon>Neoteleostei</taxon>
        <taxon>Acanthomorphata</taxon>
        <taxon>Carangaria</taxon>
        <taxon>Pleuronectiformes</taxon>
        <taxon>Pleuronectoidei</taxon>
        <taxon>Cynoglossidae</taxon>
        <taxon>Cynoglossinae</taxon>
        <taxon>Cynoglossus</taxon>
    </lineage>
</organism>
<name>A0A3P8WI76_CYNSE</name>
<feature type="coiled-coil region" evidence="1">
    <location>
        <begin position="325"/>
        <end position="377"/>
    </location>
</feature>
<protein>
    <submittedName>
        <fullName evidence="3">Centrosomal protein of 85 kDa-like</fullName>
    </submittedName>
</protein>
<proteinExistence type="predicted"/>
<dbReference type="PANTHER" id="PTHR31075">
    <property type="entry name" value="CENTROSOMAL PROTEIN OF 85 KDA"/>
    <property type="match status" value="1"/>
</dbReference>
<evidence type="ECO:0000313" key="3">
    <source>
        <dbReference type="Ensembl" id="ENSCSEP00000027173.1"/>
    </source>
</evidence>
<dbReference type="Ensembl" id="ENSCSET00000027539.1">
    <property type="protein sequence ID" value="ENSCSEP00000027173.1"/>
    <property type="gene ID" value="ENSCSEG00000017367.1"/>
</dbReference>
<dbReference type="InterPro" id="IPR040210">
    <property type="entry name" value="Cep85/Cep85L"/>
</dbReference>